<evidence type="ECO:0000313" key="2">
    <source>
        <dbReference type="EMBL" id="NOV04312.1"/>
    </source>
</evidence>
<comment type="caution">
    <text evidence="2">The sequence shown here is derived from an EMBL/GenBank/DDBJ whole genome shotgun (WGS) entry which is preliminary data.</text>
</comment>
<dbReference type="Pfam" id="PF20276">
    <property type="entry name" value="CTD1"/>
    <property type="match status" value="1"/>
</dbReference>
<feature type="domain" description="ABC-three component systems C-terminal" evidence="1">
    <location>
        <begin position="171"/>
        <end position="432"/>
    </location>
</feature>
<evidence type="ECO:0000259" key="1">
    <source>
        <dbReference type="Pfam" id="PF20276"/>
    </source>
</evidence>
<keyword evidence="3" id="KW-1185">Reference proteome</keyword>
<dbReference type="RefSeq" id="WP_171687117.1">
    <property type="nucleotide sequence ID" value="NZ_WHNZ01000080.1"/>
</dbReference>
<name>A0ABX1ZZ86_9BACL</name>
<dbReference type="Proteomes" id="UP000618579">
    <property type="component" value="Unassembled WGS sequence"/>
</dbReference>
<protein>
    <recommendedName>
        <fullName evidence="1">ABC-three component systems C-terminal domain-containing protein</fullName>
    </recommendedName>
</protein>
<dbReference type="InterPro" id="IPR046920">
    <property type="entry name" value="ABC-3C_CTD1"/>
</dbReference>
<sequence>MTTTGTIEFTPYHSAIPSWSGYQYQGKVALNVVLDYILKISPGDYDNYQLELEWYEDFCILNGEDYISIHQVKSYKAHTLSEYKDAIWNLLGKTLLKSCKECYLHSTTEIESEEIIKNKLINVLVPPTAPKPPKDPSKSPKIKNFSPWDYYNIVMSVAGAYDEAFAKFSKYTYLDSKSYCRLSDLESEIFDRLKQYYVKKGSHYTQLQLDVVYHYLLGEVDKNVTRRHIKEQSEEEEDGDGVAQTPDRISFRKIIEVLECNWEEPSEEYVILQLRRQFHGICDNLSADLHQYIMDNEDMDRLDDLLKVEEYVRTLGALNNFEFFTFCQMVTPHIHINKANAEAYRNLIPKYGMDVLVTAFFEIKQKMNTHDYKYIVQEESNNIVYLPTTIKLDAGKYRNEDRLKSTIASNILSNAAIRNNLYEIEVMITDNINSESLVHAANKFTDIDDDADAKSDDKITKIKRIRLIDINTAKGELN</sequence>
<dbReference type="EMBL" id="WHNZ01000080">
    <property type="protein sequence ID" value="NOV04312.1"/>
    <property type="molecule type" value="Genomic_DNA"/>
</dbReference>
<organism evidence="2 3">
    <name type="scientific">Paenibacillus planticolens</name>
    <dbReference type="NCBI Taxonomy" id="2654976"/>
    <lineage>
        <taxon>Bacteria</taxon>
        <taxon>Bacillati</taxon>
        <taxon>Bacillota</taxon>
        <taxon>Bacilli</taxon>
        <taxon>Bacillales</taxon>
        <taxon>Paenibacillaceae</taxon>
        <taxon>Paenibacillus</taxon>
    </lineage>
</organism>
<proteinExistence type="predicted"/>
<evidence type="ECO:0000313" key="3">
    <source>
        <dbReference type="Proteomes" id="UP000618579"/>
    </source>
</evidence>
<gene>
    <name evidence="2" type="ORF">GC097_30500</name>
</gene>
<accession>A0ABX1ZZ86</accession>
<reference evidence="2 3" key="1">
    <citation type="submission" date="2019-10" db="EMBL/GenBank/DDBJ databases">
        <title>Description of Paenibacillus pedi sp. nov.</title>
        <authorList>
            <person name="Carlier A."/>
            <person name="Qi S."/>
        </authorList>
    </citation>
    <scope>NUCLEOTIDE SEQUENCE [LARGE SCALE GENOMIC DNA]</scope>
    <source>
        <strain evidence="2 3">LMG 31457</strain>
    </source>
</reference>